<keyword evidence="13" id="KW-1185">Reference proteome</keyword>
<dbReference type="PIRSF" id="PIRSF001589">
    <property type="entry name" value="Asn_synthetase_glu-h"/>
    <property type="match status" value="1"/>
</dbReference>
<evidence type="ECO:0000256" key="5">
    <source>
        <dbReference type="ARBA" id="ARBA00022840"/>
    </source>
</evidence>
<dbReference type="SUPFAM" id="SSF56235">
    <property type="entry name" value="N-terminal nucleophile aminohydrolases (Ntn hydrolases)"/>
    <property type="match status" value="1"/>
</dbReference>
<evidence type="ECO:0000256" key="7">
    <source>
        <dbReference type="ARBA" id="ARBA00048741"/>
    </source>
</evidence>
<protein>
    <recommendedName>
        <fullName evidence="3">asparagine synthase (glutamine-hydrolyzing)</fullName>
        <ecNumber evidence="3">6.3.5.4</ecNumber>
    </recommendedName>
</protein>
<evidence type="ECO:0000256" key="2">
    <source>
        <dbReference type="ARBA" id="ARBA00005752"/>
    </source>
</evidence>
<keyword evidence="8" id="KW-0061">Asparagine biosynthesis</keyword>
<keyword evidence="4 9" id="KW-0547">Nucleotide-binding</keyword>
<dbReference type="NCBIfam" id="TIGR01536">
    <property type="entry name" value="asn_synth_AEB"/>
    <property type="match status" value="1"/>
</dbReference>
<gene>
    <name evidence="12" type="primary">asnB</name>
    <name evidence="12" type="ORF">SIL87_15475</name>
</gene>
<dbReference type="GO" id="GO:0005829">
    <property type="term" value="C:cytosol"/>
    <property type="evidence" value="ECO:0007669"/>
    <property type="project" value="TreeGrafter"/>
</dbReference>
<accession>A0AAW9DVV7</accession>
<comment type="pathway">
    <text evidence="1">Amino-acid biosynthesis; L-asparagine biosynthesis; L-asparagine from L-aspartate (L-Gln route): step 1/1.</text>
</comment>
<reference evidence="12 13" key="1">
    <citation type="submission" date="2023-11" db="EMBL/GenBank/DDBJ databases">
        <title>MicrobeMod: A computational toolkit for identifying prokaryotic methylation and restriction-modification with nanopore sequencing.</title>
        <authorList>
            <person name="Crits-Christoph A."/>
            <person name="Kang S.C."/>
            <person name="Lee H."/>
            <person name="Ostrov N."/>
        </authorList>
    </citation>
    <scope>NUCLEOTIDE SEQUENCE [LARGE SCALE GENOMIC DNA]</scope>
    <source>
        <strain evidence="12 13">DSMZ 700</strain>
    </source>
</reference>
<evidence type="ECO:0000256" key="6">
    <source>
        <dbReference type="ARBA" id="ARBA00022962"/>
    </source>
</evidence>
<evidence type="ECO:0000313" key="12">
    <source>
        <dbReference type="EMBL" id="MDX5932157.1"/>
    </source>
</evidence>
<feature type="site" description="Important for beta-aspartyl-AMP intermediate formation" evidence="10">
    <location>
        <position position="358"/>
    </location>
</feature>
<name>A0AAW9DVV7_ACIAO</name>
<dbReference type="InterPro" id="IPR051786">
    <property type="entry name" value="ASN_synthetase/amidase"/>
</dbReference>
<organism evidence="12 13">
    <name type="scientific">Acidiphilium acidophilum</name>
    <name type="common">Thiobacillus acidophilus</name>
    <dbReference type="NCBI Taxonomy" id="76588"/>
    <lineage>
        <taxon>Bacteria</taxon>
        <taxon>Pseudomonadati</taxon>
        <taxon>Pseudomonadota</taxon>
        <taxon>Alphaproteobacteria</taxon>
        <taxon>Acetobacterales</taxon>
        <taxon>Acidocellaceae</taxon>
        <taxon>Acidiphilium</taxon>
    </lineage>
</organism>
<comment type="caution">
    <text evidence="12">The sequence shown here is derived from an EMBL/GenBank/DDBJ whole genome shotgun (WGS) entry which is preliminary data.</text>
</comment>
<feature type="active site" description="For GATase activity" evidence="8">
    <location>
        <position position="2"/>
    </location>
</feature>
<evidence type="ECO:0000259" key="11">
    <source>
        <dbReference type="PROSITE" id="PS51278"/>
    </source>
</evidence>
<keyword evidence="12" id="KW-0436">Ligase</keyword>
<evidence type="ECO:0000256" key="10">
    <source>
        <dbReference type="PIRSR" id="PIRSR001589-3"/>
    </source>
</evidence>
<dbReference type="PANTHER" id="PTHR43284">
    <property type="entry name" value="ASPARAGINE SYNTHETASE (GLUTAMINE-HYDROLYZING)"/>
    <property type="match status" value="1"/>
</dbReference>
<evidence type="ECO:0000313" key="13">
    <source>
        <dbReference type="Proteomes" id="UP001279553"/>
    </source>
</evidence>
<dbReference type="RefSeq" id="WP_319615003.1">
    <property type="nucleotide sequence ID" value="NZ_JAWXYB010000018.1"/>
</dbReference>
<feature type="domain" description="Glutamine amidotransferase type-2" evidence="11">
    <location>
        <begin position="2"/>
        <end position="207"/>
    </location>
</feature>
<dbReference type="PANTHER" id="PTHR43284:SF1">
    <property type="entry name" value="ASPARAGINE SYNTHETASE"/>
    <property type="match status" value="1"/>
</dbReference>
<evidence type="ECO:0000256" key="8">
    <source>
        <dbReference type="PIRSR" id="PIRSR001589-1"/>
    </source>
</evidence>
<keyword evidence="8" id="KW-0028">Amino-acid biosynthesis</keyword>
<keyword evidence="6 8" id="KW-0315">Glutamine amidotransferase</keyword>
<dbReference type="InterPro" id="IPR014729">
    <property type="entry name" value="Rossmann-like_a/b/a_fold"/>
</dbReference>
<dbReference type="EMBL" id="JAWXYB010000018">
    <property type="protein sequence ID" value="MDX5932157.1"/>
    <property type="molecule type" value="Genomic_DNA"/>
</dbReference>
<dbReference type="CDD" id="cd00712">
    <property type="entry name" value="AsnB"/>
    <property type="match status" value="1"/>
</dbReference>
<dbReference type="Pfam" id="PF00733">
    <property type="entry name" value="Asn_synthase"/>
    <property type="match status" value="1"/>
</dbReference>
<dbReference type="Gene3D" id="3.40.50.620">
    <property type="entry name" value="HUPs"/>
    <property type="match status" value="1"/>
</dbReference>
<evidence type="ECO:0000256" key="3">
    <source>
        <dbReference type="ARBA" id="ARBA00012737"/>
    </source>
</evidence>
<dbReference type="PROSITE" id="PS51278">
    <property type="entry name" value="GATASE_TYPE_2"/>
    <property type="match status" value="1"/>
</dbReference>
<comment type="similarity">
    <text evidence="2">Belongs to the asparagine synthetase family.</text>
</comment>
<dbReference type="GO" id="GO:0005524">
    <property type="term" value="F:ATP binding"/>
    <property type="evidence" value="ECO:0007669"/>
    <property type="project" value="UniProtKB-KW"/>
</dbReference>
<sequence length="586" mass="62151">MCGIAGIALKPGARIDPETLAALTRALAHRGPDGSGVHVSARAALVQTRLAIIDLATGDQPLFGAGSALVGNGEIYNNPELRARLGTVGFATGSDCEPPLYLARAAADFTPDLRGMYALAIDDGQAGRVLLARDEFGIKPLYISATARGTAFASEPQALVAAGLAAPGISTARLVELLQVQFTTGTRTVFTAIDRVAPGTTLAIAGEAVTTIAHHDPVRPGEVPRDEEAALAALDAVLADSVAVHQRSDVPYGMFLSGGIDSAAILALMARLNEGKVLAMTAGFDTGTVADERDDAAASARAVGARHERIEIDAAMMWAHLPAIVAAMDDPVADYAIIPTWFLARHAKGSVKVILSGEGGDEMFAGYGRYRAAARPWPFARPMRRRGAFDGLGVLRETGQGWRAGLDEARSGVVGGSAPGGSALERAQREDIAGWLPNDLLLKLDRCLMAHAIEGRTPFVDREVARFAFALADRLRARRGVGKYLLRRWLERHLPQARPFAPKQGFDVPVAAWIAARADELAPLVARAPIIQEMTVPGRVREIFSRAADKRAGVACWRLLFLALWHHRHGLGGSGAGSVFDVLAER</sequence>
<proteinExistence type="inferred from homology"/>
<comment type="catalytic activity">
    <reaction evidence="7">
        <text>L-aspartate + L-glutamine + ATP + H2O = L-asparagine + L-glutamate + AMP + diphosphate + H(+)</text>
        <dbReference type="Rhea" id="RHEA:12228"/>
        <dbReference type="ChEBI" id="CHEBI:15377"/>
        <dbReference type="ChEBI" id="CHEBI:15378"/>
        <dbReference type="ChEBI" id="CHEBI:29985"/>
        <dbReference type="ChEBI" id="CHEBI:29991"/>
        <dbReference type="ChEBI" id="CHEBI:30616"/>
        <dbReference type="ChEBI" id="CHEBI:33019"/>
        <dbReference type="ChEBI" id="CHEBI:58048"/>
        <dbReference type="ChEBI" id="CHEBI:58359"/>
        <dbReference type="ChEBI" id="CHEBI:456215"/>
        <dbReference type="EC" id="6.3.5.4"/>
    </reaction>
</comment>
<evidence type="ECO:0000256" key="1">
    <source>
        <dbReference type="ARBA" id="ARBA00005187"/>
    </source>
</evidence>
<dbReference type="Gene3D" id="3.60.20.10">
    <property type="entry name" value="Glutamine Phosphoribosylpyrophosphate, subunit 1, domain 1"/>
    <property type="match status" value="1"/>
</dbReference>
<dbReference type="InterPro" id="IPR001962">
    <property type="entry name" value="Asn_synthase"/>
</dbReference>
<dbReference type="InterPro" id="IPR033738">
    <property type="entry name" value="AsnB_N"/>
</dbReference>
<dbReference type="GO" id="GO:0004066">
    <property type="term" value="F:asparagine synthase (glutamine-hydrolyzing) activity"/>
    <property type="evidence" value="ECO:0007669"/>
    <property type="project" value="UniProtKB-EC"/>
</dbReference>
<dbReference type="CDD" id="cd01991">
    <property type="entry name" value="Asn_synthase_B_C"/>
    <property type="match status" value="1"/>
</dbReference>
<evidence type="ECO:0000256" key="9">
    <source>
        <dbReference type="PIRSR" id="PIRSR001589-2"/>
    </source>
</evidence>
<dbReference type="InterPro" id="IPR029055">
    <property type="entry name" value="Ntn_hydrolases_N"/>
</dbReference>
<dbReference type="Pfam" id="PF13537">
    <property type="entry name" value="GATase_7"/>
    <property type="match status" value="1"/>
</dbReference>
<feature type="binding site" evidence="9">
    <location>
        <position position="95"/>
    </location>
    <ligand>
        <name>L-glutamine</name>
        <dbReference type="ChEBI" id="CHEBI:58359"/>
    </ligand>
</feature>
<dbReference type="InterPro" id="IPR017932">
    <property type="entry name" value="GATase_2_dom"/>
</dbReference>
<dbReference type="Proteomes" id="UP001279553">
    <property type="component" value="Unassembled WGS sequence"/>
</dbReference>
<dbReference type="GO" id="GO:0006529">
    <property type="term" value="P:asparagine biosynthetic process"/>
    <property type="evidence" value="ECO:0007669"/>
    <property type="project" value="UniProtKB-KW"/>
</dbReference>
<keyword evidence="5 9" id="KW-0067">ATP-binding</keyword>
<dbReference type="InterPro" id="IPR006426">
    <property type="entry name" value="Asn_synth_AEB"/>
</dbReference>
<evidence type="ECO:0000256" key="4">
    <source>
        <dbReference type="ARBA" id="ARBA00022741"/>
    </source>
</evidence>
<feature type="binding site" evidence="9">
    <location>
        <begin position="356"/>
        <end position="357"/>
    </location>
    <ligand>
        <name>ATP</name>
        <dbReference type="ChEBI" id="CHEBI:30616"/>
    </ligand>
</feature>
<dbReference type="AlphaFoldDB" id="A0AAW9DVV7"/>
<dbReference type="SUPFAM" id="SSF52402">
    <property type="entry name" value="Adenine nucleotide alpha hydrolases-like"/>
    <property type="match status" value="1"/>
</dbReference>
<dbReference type="EC" id="6.3.5.4" evidence="3"/>